<dbReference type="InterPro" id="IPR028081">
    <property type="entry name" value="Leu-bd"/>
</dbReference>
<dbReference type="InterPro" id="IPR051010">
    <property type="entry name" value="BCAA_transport"/>
</dbReference>
<dbReference type="SUPFAM" id="SSF53822">
    <property type="entry name" value="Periplasmic binding protein-like I"/>
    <property type="match status" value="1"/>
</dbReference>
<evidence type="ECO:0000256" key="5">
    <source>
        <dbReference type="SAM" id="SignalP"/>
    </source>
</evidence>
<keyword evidence="3 5" id="KW-0732">Signal</keyword>
<feature type="signal peptide" evidence="5">
    <location>
        <begin position="1"/>
        <end position="25"/>
    </location>
</feature>
<feature type="domain" description="Leucine-binding protein" evidence="6">
    <location>
        <begin position="30"/>
        <end position="363"/>
    </location>
</feature>
<dbReference type="GO" id="GO:0006865">
    <property type="term" value="P:amino acid transport"/>
    <property type="evidence" value="ECO:0007669"/>
    <property type="project" value="UniProtKB-KW"/>
</dbReference>
<reference evidence="7 8" key="1">
    <citation type="submission" date="2017-09" db="EMBL/GenBank/DDBJ databases">
        <authorList>
            <person name="Ehlers B."/>
            <person name="Leendertz F.H."/>
        </authorList>
    </citation>
    <scope>NUCLEOTIDE SEQUENCE [LARGE SCALE GENOMIC DNA]</scope>
    <source>
        <strain evidence="7 8">DSM 18289</strain>
    </source>
</reference>
<organism evidence="7 8">
    <name type="scientific">Cohaesibacter gelatinilyticus</name>
    <dbReference type="NCBI Taxonomy" id="372072"/>
    <lineage>
        <taxon>Bacteria</taxon>
        <taxon>Pseudomonadati</taxon>
        <taxon>Pseudomonadota</taxon>
        <taxon>Alphaproteobacteria</taxon>
        <taxon>Hyphomicrobiales</taxon>
        <taxon>Cohaesibacteraceae</taxon>
    </lineage>
</organism>
<keyword evidence="8" id="KW-1185">Reference proteome</keyword>
<keyword evidence="2" id="KW-0813">Transport</keyword>
<keyword evidence="4" id="KW-0029">Amino-acid transport</keyword>
<sequence length="398" mass="42142">MKQTKLKSLLGCVAALAMSSSVALAADDELTINVVASMSGAFAQFGEEAEKGARLAIETAGTAGGMKLKLNLIDTESNAGKAARKVKSKLGEEGPGLYLGSTLSSTALAVGAEIHSAGGFYINGSGADEITGKKCNASMFRWSAPTYGAVNASLRPVLDAHPEIKSAYTVTPQYVFGEAMLSNTKAVLEERGLTLAGNSYHSLKDKEFSGIIAQAQAANPDLLVLLNFSSQAAASIQQAINFGLKDRMKILLVWSSGLDTMQSLGAEVSEGIYFGAQYWHEEEAPANLELVKLTKDKLGEAPTYPMAHYYQMTKLIIDAANELGTGDPAKIKAHISGKSYEGITGTESVSAENNQVEKNFYLLLGKAEGDKADEYDFADVVAKAKYFQSAADTGCKLN</sequence>
<evidence type="ECO:0000256" key="3">
    <source>
        <dbReference type="ARBA" id="ARBA00022729"/>
    </source>
</evidence>
<dbReference type="InterPro" id="IPR000709">
    <property type="entry name" value="Leu_Ile_Val-bd"/>
</dbReference>
<accession>A0A285PBG0</accession>
<dbReference type="Pfam" id="PF13458">
    <property type="entry name" value="Peripla_BP_6"/>
    <property type="match status" value="1"/>
</dbReference>
<dbReference type="InterPro" id="IPR028082">
    <property type="entry name" value="Peripla_BP_I"/>
</dbReference>
<dbReference type="PANTHER" id="PTHR30483">
    <property type="entry name" value="LEUCINE-SPECIFIC-BINDING PROTEIN"/>
    <property type="match status" value="1"/>
</dbReference>
<dbReference type="PRINTS" id="PR00337">
    <property type="entry name" value="LEUILEVALBP"/>
</dbReference>
<evidence type="ECO:0000259" key="6">
    <source>
        <dbReference type="Pfam" id="PF13458"/>
    </source>
</evidence>
<comment type="similarity">
    <text evidence="1">Belongs to the leucine-binding protein family.</text>
</comment>
<dbReference type="EMBL" id="OBEL01000002">
    <property type="protein sequence ID" value="SNZ19100.1"/>
    <property type="molecule type" value="Genomic_DNA"/>
</dbReference>
<dbReference type="Gene3D" id="3.40.50.2300">
    <property type="match status" value="2"/>
</dbReference>
<evidence type="ECO:0000313" key="8">
    <source>
        <dbReference type="Proteomes" id="UP000219439"/>
    </source>
</evidence>
<evidence type="ECO:0000256" key="2">
    <source>
        <dbReference type="ARBA" id="ARBA00022448"/>
    </source>
</evidence>
<evidence type="ECO:0000256" key="4">
    <source>
        <dbReference type="ARBA" id="ARBA00022970"/>
    </source>
</evidence>
<protein>
    <submittedName>
        <fullName evidence="7">Amino acid/amide ABC transporter substrate-binding protein, HAAT family</fullName>
    </submittedName>
</protein>
<dbReference type="PANTHER" id="PTHR30483:SF6">
    <property type="entry name" value="PERIPLASMIC BINDING PROTEIN OF ABC TRANSPORTER FOR NATURAL AMINO ACIDS"/>
    <property type="match status" value="1"/>
</dbReference>
<evidence type="ECO:0000313" key="7">
    <source>
        <dbReference type="EMBL" id="SNZ19100.1"/>
    </source>
</evidence>
<feature type="chain" id="PRO_5012063534" evidence="5">
    <location>
        <begin position="26"/>
        <end position="398"/>
    </location>
</feature>
<evidence type="ECO:0000256" key="1">
    <source>
        <dbReference type="ARBA" id="ARBA00010062"/>
    </source>
</evidence>
<dbReference type="Proteomes" id="UP000219439">
    <property type="component" value="Unassembled WGS sequence"/>
</dbReference>
<name>A0A285PBG0_9HYPH</name>
<gene>
    <name evidence="7" type="ORF">SAMN06265368_2179</name>
</gene>
<dbReference type="AlphaFoldDB" id="A0A285PBG0"/>
<dbReference type="RefSeq" id="WP_210200842.1">
    <property type="nucleotide sequence ID" value="NZ_OBEL01000002.1"/>
</dbReference>
<proteinExistence type="inferred from homology"/>